<name>A0A097QHX1_9VIBR</name>
<evidence type="ECO:0000313" key="4">
    <source>
        <dbReference type="EMBL" id="NOJ23020.1"/>
    </source>
</evidence>
<keyword evidence="5" id="KW-1185">Reference proteome</keyword>
<dbReference type="GeneID" id="93941119"/>
<reference evidence="4 6" key="3">
    <citation type="submission" date="2019-09" db="EMBL/GenBank/DDBJ databases">
        <title>Draft genome sequencing and comparative genomics of hatchery-associated Vibrios.</title>
        <authorList>
            <person name="Kehlet-Delgado H."/>
            <person name="Mueller R.S."/>
        </authorList>
    </citation>
    <scope>NUCLEOTIDE SEQUENCE [LARGE SCALE GENOMIC DNA]</scope>
    <source>
        <strain evidence="4 6">09-121-3</strain>
    </source>
</reference>
<dbReference type="EMBL" id="VTXP01000004">
    <property type="protein sequence ID" value="NOJ23020.1"/>
    <property type="molecule type" value="Genomic_DNA"/>
</dbReference>
<reference evidence="2 5" key="1">
    <citation type="submission" date="2014-10" db="EMBL/GenBank/DDBJ databases">
        <title>The Complete Genome Sequence for the Shellfish Pathogen Vibrio coralliilyticus RE98 Isolated from a Shellfish Hatchery.</title>
        <authorList>
            <person name="Richards G.P."/>
            <person name="Bono J.L."/>
            <person name="Watson M.A."/>
            <person name="Needleman D.S."/>
        </authorList>
    </citation>
    <scope>NUCLEOTIDE SEQUENCE [LARGE SCALE GENOMIC DNA]</scope>
    <source>
        <strain evidence="2 5">RE98</strain>
    </source>
</reference>
<dbReference type="OrthoDB" id="5296227at2"/>
<evidence type="ECO:0000313" key="5">
    <source>
        <dbReference type="Proteomes" id="UP000030081"/>
    </source>
</evidence>
<dbReference type="STRING" id="190893.BA953_12295"/>
<evidence type="ECO:0000313" key="3">
    <source>
        <dbReference type="EMBL" id="KJY68829.1"/>
    </source>
</evidence>
<gene>
    <name evidence="4" type="primary">nqrM</name>
    <name evidence="4" type="ORF">F0238_09795</name>
    <name evidence="2" type="ORF">IX92_12050</name>
    <name evidence="3" type="ORF">TW71_19955</name>
</gene>
<reference evidence="3" key="2">
    <citation type="journal article" date="2015" name="BMC Genomics">
        <title>Genome mining reveals unlocked bioactive potential of marine Gram-negative bacteria.</title>
        <authorList>
            <person name="Machado H."/>
            <person name="Sonnenschein E.C."/>
            <person name="Melchiorsen J."/>
            <person name="Gram L."/>
        </authorList>
    </citation>
    <scope>NUCLEOTIDE SEQUENCE</scope>
    <source>
        <strain evidence="3">S2052</strain>
    </source>
</reference>
<dbReference type="Proteomes" id="UP000576645">
    <property type="component" value="Unassembled WGS sequence"/>
</dbReference>
<keyword evidence="1" id="KW-1133">Transmembrane helix</keyword>
<dbReference type="PANTHER" id="PTHR40691:SF1">
    <property type="entry name" value="EXPORTED PROTEIN"/>
    <property type="match status" value="1"/>
</dbReference>
<organism evidence="3">
    <name type="scientific">Vibrio coralliilyticus</name>
    <dbReference type="NCBI Taxonomy" id="190893"/>
    <lineage>
        <taxon>Bacteria</taxon>
        <taxon>Pseudomonadati</taxon>
        <taxon>Pseudomonadota</taxon>
        <taxon>Gammaproteobacteria</taxon>
        <taxon>Vibrionales</taxon>
        <taxon>Vibrionaceae</taxon>
        <taxon>Vibrio</taxon>
    </lineage>
</organism>
<dbReference type="eggNOG" id="COG2991">
    <property type="taxonomic scope" value="Bacteria"/>
</dbReference>
<proteinExistence type="predicted"/>
<dbReference type="AlphaFoldDB" id="A0A097QHX1"/>
<dbReference type="PANTHER" id="PTHR40691">
    <property type="entry name" value="(NA+)-NQR MATURATION NQRM"/>
    <property type="match status" value="1"/>
</dbReference>
<evidence type="ECO:0000256" key="1">
    <source>
        <dbReference type="SAM" id="Phobius"/>
    </source>
</evidence>
<protein>
    <submittedName>
        <fullName evidence="4">(Na+)-NQR maturation NqrM</fullName>
    </submittedName>
    <submittedName>
        <fullName evidence="3">Exported or periplasmic protein in ApbE locus</fullName>
    </submittedName>
</protein>
<evidence type="ECO:0000313" key="6">
    <source>
        <dbReference type="Proteomes" id="UP000576645"/>
    </source>
</evidence>
<evidence type="ECO:0000313" key="2">
    <source>
        <dbReference type="EMBL" id="AIW19733.1"/>
    </source>
</evidence>
<keyword evidence="1" id="KW-0472">Membrane</keyword>
<dbReference type="EMBL" id="JXXR01000021">
    <property type="protein sequence ID" value="KJY68829.1"/>
    <property type="molecule type" value="Genomic_DNA"/>
</dbReference>
<dbReference type="KEGG" id="vct:JV59_26795"/>
<dbReference type="RefSeq" id="WP_006957941.1">
    <property type="nucleotide sequence ID" value="NZ_CP009264.1"/>
</dbReference>
<dbReference type="EMBL" id="CP009617">
    <property type="protein sequence ID" value="AIW19733.1"/>
    <property type="molecule type" value="Genomic_DNA"/>
</dbReference>
<accession>A0A097QHX1</accession>
<dbReference type="KEGG" id="vcy:IX92_12050"/>
<dbReference type="Proteomes" id="UP000030081">
    <property type="component" value="Chromosome 1"/>
</dbReference>
<keyword evidence="1" id="KW-0812">Transmembrane</keyword>
<sequence length="84" mass="9133">MSTFLITFGIFIAVIAAMSVGYIFQKKVVKGSCGGLGAVGVDKVCNCPEPCDARKKREAREALRAEKLAAREEKLAAWEKDRIA</sequence>
<feature type="transmembrane region" description="Helical" evidence="1">
    <location>
        <begin position="6"/>
        <end position="24"/>
    </location>
</feature>
<dbReference type="Pfam" id="PF04400">
    <property type="entry name" value="NqrM"/>
    <property type="match status" value="1"/>
</dbReference>
<dbReference type="InterPro" id="IPR007495">
    <property type="entry name" value="NqrM"/>
</dbReference>